<dbReference type="EMBL" id="BOMG01000072">
    <property type="protein sequence ID" value="GID57390.1"/>
    <property type="molecule type" value="Genomic_DNA"/>
</dbReference>
<reference evidence="3 4" key="1">
    <citation type="submission" date="2021-01" db="EMBL/GenBank/DDBJ databases">
        <title>Whole genome shotgun sequence of Actinoplanes couchii NBRC 106145.</title>
        <authorList>
            <person name="Komaki H."/>
            <person name="Tamura T."/>
        </authorList>
    </citation>
    <scope>NUCLEOTIDE SEQUENCE [LARGE SCALE GENOMIC DNA]</scope>
    <source>
        <strain evidence="3 4">NBRC 106145</strain>
    </source>
</reference>
<gene>
    <name evidence="3" type="ORF">Aco03nite_057940</name>
</gene>
<dbReference type="PROSITE" id="PS51186">
    <property type="entry name" value="GNAT"/>
    <property type="match status" value="1"/>
</dbReference>
<feature type="region of interest" description="Disordered" evidence="1">
    <location>
        <begin position="33"/>
        <end position="88"/>
    </location>
</feature>
<protein>
    <recommendedName>
        <fullName evidence="2">N-acetyltransferase domain-containing protein</fullName>
    </recommendedName>
</protein>
<evidence type="ECO:0000256" key="1">
    <source>
        <dbReference type="SAM" id="MobiDB-lite"/>
    </source>
</evidence>
<dbReference type="Pfam" id="PF00583">
    <property type="entry name" value="Acetyltransf_1"/>
    <property type="match status" value="1"/>
</dbReference>
<accession>A0ABQ3XG28</accession>
<dbReference type="InterPro" id="IPR016181">
    <property type="entry name" value="Acyl_CoA_acyltransferase"/>
</dbReference>
<feature type="compositionally biased region" description="Low complexity" evidence="1">
    <location>
        <begin position="41"/>
        <end position="86"/>
    </location>
</feature>
<dbReference type="Gene3D" id="3.40.630.30">
    <property type="match status" value="1"/>
</dbReference>
<dbReference type="RefSeq" id="WP_203800123.1">
    <property type="nucleotide sequence ID" value="NZ_BAAAQE010000118.1"/>
</dbReference>
<name>A0ABQ3XG28_9ACTN</name>
<dbReference type="SUPFAM" id="SSF55729">
    <property type="entry name" value="Acyl-CoA N-acyltransferases (Nat)"/>
    <property type="match status" value="1"/>
</dbReference>
<dbReference type="InterPro" id="IPR000182">
    <property type="entry name" value="GNAT_dom"/>
</dbReference>
<feature type="domain" description="N-acetyltransferase" evidence="2">
    <location>
        <begin position="215"/>
        <end position="347"/>
    </location>
</feature>
<organism evidence="3 4">
    <name type="scientific">Actinoplanes couchii</name>
    <dbReference type="NCBI Taxonomy" id="403638"/>
    <lineage>
        <taxon>Bacteria</taxon>
        <taxon>Bacillati</taxon>
        <taxon>Actinomycetota</taxon>
        <taxon>Actinomycetes</taxon>
        <taxon>Micromonosporales</taxon>
        <taxon>Micromonosporaceae</taxon>
        <taxon>Actinoplanes</taxon>
    </lineage>
</organism>
<evidence type="ECO:0000313" key="3">
    <source>
        <dbReference type="EMBL" id="GID57390.1"/>
    </source>
</evidence>
<sequence>MTRAAQIEEHAASAWPATHNTRAGGWILRHTPGVTKRRNNSALPTPSTSLSPSTFLSTSTSTSTSLSPSASLSPSTSASASPSPSADELPIGVAETYYRSKGLPVTVQVSPAEEHTALDATLAALGYRHDAPTLVLTAPVTTVATAPTTIAAPTDAATAAPTITAAPTNPATAAPTTTTPTNPAAGSPTTTVTPTDPAAGSPTVAATPADAVPVDAFVEITGLTPAWRAAYGNDAVSAHVLDRIDRPAGFVSITVDGEIVALGLFVAGDGLAGIFCMATDPQHRRRGHAAAILRAGAAWSAGQGAELLYLQVEEDNTPARRLYEGVGFTHSHSYHYRVRDTWPEPVV</sequence>
<feature type="region of interest" description="Disordered" evidence="1">
    <location>
        <begin position="166"/>
        <end position="202"/>
    </location>
</feature>
<evidence type="ECO:0000313" key="4">
    <source>
        <dbReference type="Proteomes" id="UP000612282"/>
    </source>
</evidence>
<proteinExistence type="predicted"/>
<evidence type="ECO:0000259" key="2">
    <source>
        <dbReference type="PROSITE" id="PS51186"/>
    </source>
</evidence>
<dbReference type="PANTHER" id="PTHR43072">
    <property type="entry name" value="N-ACETYLTRANSFERASE"/>
    <property type="match status" value="1"/>
</dbReference>
<dbReference type="PANTHER" id="PTHR43072:SF60">
    <property type="entry name" value="L-2,4-DIAMINOBUTYRIC ACID ACETYLTRANSFERASE"/>
    <property type="match status" value="1"/>
</dbReference>
<dbReference type="Proteomes" id="UP000612282">
    <property type="component" value="Unassembled WGS sequence"/>
</dbReference>
<comment type="caution">
    <text evidence="3">The sequence shown here is derived from an EMBL/GenBank/DDBJ whole genome shotgun (WGS) entry which is preliminary data.</text>
</comment>
<keyword evidence="4" id="KW-1185">Reference proteome</keyword>